<dbReference type="PROSITE" id="PS50941">
    <property type="entry name" value="CHIT_BIND_I_2"/>
    <property type="match status" value="1"/>
</dbReference>
<dbReference type="EMBL" id="BAABME010005735">
    <property type="protein sequence ID" value="GAA0166470.1"/>
    <property type="molecule type" value="Genomic_DNA"/>
</dbReference>
<comment type="caution">
    <text evidence="5">The sequence shown here is derived from an EMBL/GenBank/DDBJ whole genome shotgun (WGS) entry which is preliminary data.</text>
</comment>
<protein>
    <recommendedName>
        <fullName evidence="4">Chitin-binding type-1 domain-containing protein</fullName>
    </recommendedName>
</protein>
<comment type="caution">
    <text evidence="2">Lacks conserved residue(s) required for the propagation of feature annotation.</text>
</comment>
<feature type="disulfide bond" evidence="2">
    <location>
        <begin position="46"/>
        <end position="58"/>
    </location>
</feature>
<dbReference type="AlphaFoldDB" id="A0AAV3QSF0"/>
<organism evidence="5 6">
    <name type="scientific">Lithospermum erythrorhizon</name>
    <name type="common">Purple gromwell</name>
    <name type="synonym">Lithospermum officinale var. erythrorhizon</name>
    <dbReference type="NCBI Taxonomy" id="34254"/>
    <lineage>
        <taxon>Eukaryota</taxon>
        <taxon>Viridiplantae</taxon>
        <taxon>Streptophyta</taxon>
        <taxon>Embryophyta</taxon>
        <taxon>Tracheophyta</taxon>
        <taxon>Spermatophyta</taxon>
        <taxon>Magnoliopsida</taxon>
        <taxon>eudicotyledons</taxon>
        <taxon>Gunneridae</taxon>
        <taxon>Pentapetalae</taxon>
        <taxon>asterids</taxon>
        <taxon>lamiids</taxon>
        <taxon>Boraginales</taxon>
        <taxon>Boraginaceae</taxon>
        <taxon>Boraginoideae</taxon>
        <taxon>Lithospermeae</taxon>
        <taxon>Lithospermum</taxon>
    </lineage>
</organism>
<feature type="domain" description="Chitin-binding type-1" evidence="4">
    <location>
        <begin position="37"/>
        <end position="76"/>
    </location>
</feature>
<evidence type="ECO:0000256" key="3">
    <source>
        <dbReference type="SAM" id="SignalP"/>
    </source>
</evidence>
<keyword evidence="6" id="KW-1185">Reference proteome</keyword>
<name>A0AAV3QSF0_LITER</name>
<keyword evidence="2" id="KW-1015">Disulfide bond</keyword>
<dbReference type="SUPFAM" id="SSF57016">
    <property type="entry name" value="Plant lectins/antimicrobial peptides"/>
    <property type="match status" value="1"/>
</dbReference>
<reference evidence="5 6" key="1">
    <citation type="submission" date="2024-01" db="EMBL/GenBank/DDBJ databases">
        <title>The complete chloroplast genome sequence of Lithospermum erythrorhizon: insights into the phylogenetic relationship among Boraginaceae species and the maternal lineages of purple gromwells.</title>
        <authorList>
            <person name="Okada T."/>
            <person name="Watanabe K."/>
        </authorList>
    </citation>
    <scope>NUCLEOTIDE SEQUENCE [LARGE SCALE GENOMIC DNA]</scope>
</reference>
<evidence type="ECO:0000313" key="6">
    <source>
        <dbReference type="Proteomes" id="UP001454036"/>
    </source>
</evidence>
<feature type="disulfide bond" evidence="2">
    <location>
        <begin position="51"/>
        <end position="65"/>
    </location>
</feature>
<dbReference type="Proteomes" id="UP001454036">
    <property type="component" value="Unassembled WGS sequence"/>
</dbReference>
<dbReference type="GO" id="GO:0008061">
    <property type="term" value="F:chitin binding"/>
    <property type="evidence" value="ECO:0007669"/>
    <property type="project" value="UniProtKB-UniRule"/>
</dbReference>
<sequence length="136" mass="14246">MKFHNHGSNTIFFSLLILLLLALTSSGQTPPRAPSPPGSCGGSDLCHDGLCCSIEDFCGNTEDYCAPGHCQSQCWGSAPPPPLPPRPPTSPPPPPPSPPPPAHFPICGIDYFCAVGDCCSPFGFCVPITFGTECVF</sequence>
<evidence type="ECO:0000259" key="4">
    <source>
        <dbReference type="PROSITE" id="PS50941"/>
    </source>
</evidence>
<dbReference type="SMART" id="SM00270">
    <property type="entry name" value="ChtBD1"/>
    <property type="match status" value="1"/>
</dbReference>
<dbReference type="InterPro" id="IPR036861">
    <property type="entry name" value="Endochitinase-like_sf"/>
</dbReference>
<feature type="chain" id="PRO_5043651936" description="Chitin-binding type-1 domain-containing protein" evidence="3">
    <location>
        <begin position="28"/>
        <end position="136"/>
    </location>
</feature>
<keyword evidence="1 2" id="KW-0147">Chitin-binding</keyword>
<feature type="disulfide bond" evidence="2">
    <location>
        <begin position="70"/>
        <end position="74"/>
    </location>
</feature>
<evidence type="ECO:0000313" key="5">
    <source>
        <dbReference type="EMBL" id="GAA0166470.1"/>
    </source>
</evidence>
<feature type="signal peptide" evidence="3">
    <location>
        <begin position="1"/>
        <end position="27"/>
    </location>
</feature>
<proteinExistence type="predicted"/>
<dbReference type="CDD" id="cd00035">
    <property type="entry name" value="ChtBD1"/>
    <property type="match status" value="1"/>
</dbReference>
<dbReference type="Gene3D" id="3.30.60.10">
    <property type="entry name" value="Endochitinase-like"/>
    <property type="match status" value="1"/>
</dbReference>
<gene>
    <name evidence="5" type="ORF">LIER_21618</name>
</gene>
<accession>A0AAV3QSF0</accession>
<evidence type="ECO:0000256" key="1">
    <source>
        <dbReference type="ARBA" id="ARBA00022669"/>
    </source>
</evidence>
<dbReference type="InterPro" id="IPR001002">
    <property type="entry name" value="Chitin-bd_1"/>
</dbReference>
<keyword evidence="3" id="KW-0732">Signal</keyword>
<evidence type="ECO:0000256" key="2">
    <source>
        <dbReference type="PROSITE-ProRule" id="PRU00261"/>
    </source>
</evidence>
<dbReference type="Pfam" id="PF00187">
    <property type="entry name" value="Chitin_bind_1"/>
    <property type="match status" value="1"/>
</dbReference>